<dbReference type="Gene3D" id="1.10.506.10">
    <property type="entry name" value="GTPase Activation - p120gap, domain 1"/>
    <property type="match status" value="1"/>
</dbReference>
<accession>A0AAN4PAL9</accession>
<dbReference type="CDD" id="cd05137">
    <property type="entry name" value="RasGAP_CLA2_BUD2"/>
    <property type="match status" value="1"/>
</dbReference>
<dbReference type="GO" id="GO:0007165">
    <property type="term" value="P:signal transduction"/>
    <property type="evidence" value="ECO:0007669"/>
    <property type="project" value="UniProtKB-ARBA"/>
</dbReference>
<organism evidence="5 6">
    <name type="scientific">Aspergillus lentulus</name>
    <dbReference type="NCBI Taxonomy" id="293939"/>
    <lineage>
        <taxon>Eukaryota</taxon>
        <taxon>Fungi</taxon>
        <taxon>Dikarya</taxon>
        <taxon>Ascomycota</taxon>
        <taxon>Pezizomycotina</taxon>
        <taxon>Eurotiomycetes</taxon>
        <taxon>Eurotiomycetidae</taxon>
        <taxon>Eurotiales</taxon>
        <taxon>Aspergillaceae</taxon>
        <taxon>Aspergillus</taxon>
        <taxon>Aspergillus subgen. Fumigati</taxon>
    </lineage>
</organism>
<dbReference type="PANTHER" id="PTHR10194:SF60">
    <property type="entry name" value="RAS GTPASE-ACTIVATING PROTEIN RASKOL"/>
    <property type="match status" value="1"/>
</dbReference>
<dbReference type="InterPro" id="IPR035892">
    <property type="entry name" value="C2_domain_sf"/>
</dbReference>
<gene>
    <name evidence="5" type="ORF">ALT_0250</name>
</gene>
<dbReference type="SUPFAM" id="SSF48350">
    <property type="entry name" value="GTPase activation domain, GAP"/>
    <property type="match status" value="1"/>
</dbReference>
<feature type="compositionally biased region" description="Basic and acidic residues" evidence="2">
    <location>
        <begin position="153"/>
        <end position="164"/>
    </location>
</feature>
<feature type="region of interest" description="Disordered" evidence="2">
    <location>
        <begin position="603"/>
        <end position="632"/>
    </location>
</feature>
<dbReference type="PROSITE" id="PS00509">
    <property type="entry name" value="RAS_GTPASE_ACTIV_1"/>
    <property type="match status" value="1"/>
</dbReference>
<name>A0AAN4PAL9_ASPLE</name>
<proteinExistence type="predicted"/>
<feature type="region of interest" description="Disordered" evidence="2">
    <location>
        <begin position="61"/>
        <end position="234"/>
    </location>
</feature>
<keyword evidence="1" id="KW-0343">GTPase activation</keyword>
<evidence type="ECO:0000256" key="1">
    <source>
        <dbReference type="ARBA" id="ARBA00022468"/>
    </source>
</evidence>
<comment type="caution">
    <text evidence="5">The sequence shown here is derived from an EMBL/GenBank/DDBJ whole genome shotgun (WGS) entry which is preliminary data.</text>
</comment>
<dbReference type="PROSITE" id="PS50018">
    <property type="entry name" value="RAS_GTPASE_ACTIV_2"/>
    <property type="match status" value="1"/>
</dbReference>
<dbReference type="InterPro" id="IPR001936">
    <property type="entry name" value="RasGAP_dom"/>
</dbReference>
<feature type="region of interest" description="Disordered" evidence="2">
    <location>
        <begin position="567"/>
        <end position="587"/>
    </location>
</feature>
<evidence type="ECO:0000313" key="6">
    <source>
        <dbReference type="Proteomes" id="UP000051487"/>
    </source>
</evidence>
<evidence type="ECO:0000259" key="3">
    <source>
        <dbReference type="PROSITE" id="PS50004"/>
    </source>
</evidence>
<dbReference type="PANTHER" id="PTHR10194">
    <property type="entry name" value="RAS GTPASE-ACTIVATING PROTEINS"/>
    <property type="match status" value="1"/>
</dbReference>
<dbReference type="EMBL" id="BCLY01000001">
    <property type="protein sequence ID" value="GAQ02929.1"/>
    <property type="molecule type" value="Genomic_DNA"/>
</dbReference>
<feature type="region of interest" description="Disordered" evidence="2">
    <location>
        <begin position="1200"/>
        <end position="1294"/>
    </location>
</feature>
<dbReference type="InterPro" id="IPR023152">
    <property type="entry name" value="RasGAP_CS"/>
</dbReference>
<evidence type="ECO:0000313" key="5">
    <source>
        <dbReference type="EMBL" id="GAQ02929.1"/>
    </source>
</evidence>
<dbReference type="Gene3D" id="2.60.40.150">
    <property type="entry name" value="C2 domain"/>
    <property type="match status" value="1"/>
</dbReference>
<feature type="compositionally biased region" description="Basic and acidic residues" evidence="2">
    <location>
        <begin position="87"/>
        <end position="114"/>
    </location>
</feature>
<dbReference type="SMART" id="SM00323">
    <property type="entry name" value="RasGAP"/>
    <property type="match status" value="1"/>
</dbReference>
<evidence type="ECO:0008006" key="7">
    <source>
        <dbReference type="Google" id="ProtNLM"/>
    </source>
</evidence>
<dbReference type="Proteomes" id="UP000051487">
    <property type="component" value="Unassembled WGS sequence"/>
</dbReference>
<dbReference type="SUPFAM" id="SSF49562">
    <property type="entry name" value="C2 domain (Calcium/lipid-binding domain, CaLB)"/>
    <property type="match status" value="1"/>
</dbReference>
<feature type="compositionally biased region" description="Low complexity" evidence="2">
    <location>
        <begin position="1265"/>
        <end position="1276"/>
    </location>
</feature>
<feature type="domain" description="C2" evidence="3">
    <location>
        <begin position="577"/>
        <end position="743"/>
    </location>
</feature>
<dbReference type="InterPro" id="IPR039360">
    <property type="entry name" value="Ras_GTPase"/>
</dbReference>
<dbReference type="InterPro" id="IPR008936">
    <property type="entry name" value="Rho_GTPase_activation_prot"/>
</dbReference>
<sequence length="1330" mass="148674">MRSLSDPLDDKGPQLFEDGCAASFGFSVLQGNTLKAKTSRCASTCGDLVCAPLSPFPSCAAGKMESESSNSNGFKRTSAHHSIYSRPVERRPSKKSSSKDRHGMVYPDSFRETSIRTVTPDPSSETGNNSPLSEAEYMSGSAAPSPRAAYRTRAPDHESRRDFQAYHSAGDEDEGQVELRSQRARSRTTTLDDQRSEISSNSFLTRTRNRLGSINTASPPPKASEDQASSIGFPSIQPAPYFSQTLGRHRLSRNLGSSNVITTVTTNPSSTALSSSDASKILQLMKTTCGRMHGILSFRTSSTTAWTSGYCAINVATGSLIYQAKGEPALAKTLIPDLRGCQVRSLVDPESGMNYLKVSTFTSGLGIELRPHVSETFDSWLAALLCWQPIRPKGVQNKMTKPQSVAIGERRLADRRRNSESTVQKDAAIIKVGKMLLWDRPSTSGPRPNSGHRVSTYRQQRALSSSWQKVSCTLQENGAFKLFTETDITLVTCIQLSQLSRCAVQQLNESVLEDEFCIAIYPQYAAHSASGLTRPVYLALESRVLFEVWFVLLRAFTIPELYGPELPVEENSTNTAGSGDTSSPPTRDMFRIERMLSVRVTEAKLQRDRPSEETPRSRKPSRSHSNPAPAPAVSDYYTEVLLDGEIRAKTAVKFRTSNPFWREDFTFNDLPPVLSQVSVLVKTLNPTQKDWTLIAHGSYALHQDANSLHALDDVEISSHDATYGRVEIRLDDLESGVETEKWWTILDERDQSVGEMLMRARMEETVVLMSHEYTPMSEILHAFTNGLTINMAQIISSELNQLSEALLNIYQVSGQTVEWISALVEDEIDGVHKDSTANRLRYTTRIHSNDSRESGQDREVLVRDMGRTATVEANLLFRGNSLLTKALDLHMRRLGKEYLEETIGERLREIDESDPECEVDPSRVHRSDDLERNWRTLVSLTTSVWKSIAGSASRCPAELRLIFRHIRACAEDRYGDFLRTVTYSSVSGFLFLRFFCPAILNPKLFGLLKDHPRPRAQRTLTLIAKALQGLANMTTFGSKEPWMEPMNKFLLGNRAEFKQFVDSICAIPADRPTPIVTPSYATPIQILNRLPPTSREGFPSLPFLIDHARSFANLIRIWLEAAPGRLAELEEVDPALEKFHEMALRLHQRTKECLSKAEQAERPNGNLEVKWEELVDSMERSATFYEDSSKPTTPATETAIATPASVPGSHRNSIGYFASRPSLPRRSTDYGPDAEEETPPSSSSATWDQSRVPFSMPRWSDTRDSTGSSKNSSTYSLEYSDPSKARRSSMTKETSSKYRFFDFVPASSRRKAKDRESTQQHSREELRNEF</sequence>
<feature type="compositionally biased region" description="Polar residues" evidence="2">
    <location>
        <begin position="115"/>
        <end position="132"/>
    </location>
</feature>
<feature type="region of interest" description="Disordered" evidence="2">
    <location>
        <begin position="1307"/>
        <end position="1330"/>
    </location>
</feature>
<dbReference type="Pfam" id="PF00616">
    <property type="entry name" value="RasGAP"/>
    <property type="match status" value="1"/>
</dbReference>
<dbReference type="SMART" id="SM00239">
    <property type="entry name" value="C2"/>
    <property type="match status" value="1"/>
</dbReference>
<evidence type="ECO:0000259" key="4">
    <source>
        <dbReference type="PROSITE" id="PS50018"/>
    </source>
</evidence>
<dbReference type="PROSITE" id="PS50004">
    <property type="entry name" value="C2"/>
    <property type="match status" value="1"/>
</dbReference>
<dbReference type="InterPro" id="IPR000008">
    <property type="entry name" value="C2_dom"/>
</dbReference>
<feature type="compositionally biased region" description="Polar residues" evidence="2">
    <location>
        <begin position="197"/>
        <end position="217"/>
    </location>
</feature>
<protein>
    <recommendedName>
        <fullName evidence="7">GTPase activating protein</fullName>
    </recommendedName>
</protein>
<dbReference type="Pfam" id="PF00168">
    <property type="entry name" value="C2"/>
    <property type="match status" value="1"/>
</dbReference>
<dbReference type="GO" id="GO:0005096">
    <property type="term" value="F:GTPase activator activity"/>
    <property type="evidence" value="ECO:0007669"/>
    <property type="project" value="UniProtKB-KW"/>
</dbReference>
<feature type="domain" description="Ras-GAP" evidence="4">
    <location>
        <begin position="798"/>
        <end position="1032"/>
    </location>
</feature>
<feature type="compositionally biased region" description="Polar residues" evidence="2">
    <location>
        <begin position="570"/>
        <end position="585"/>
    </location>
</feature>
<reference evidence="5 6" key="1">
    <citation type="submission" date="2015-11" db="EMBL/GenBank/DDBJ databases">
        <title>Aspergillus lentulus strain IFM 54703T.</title>
        <authorList>
            <person name="Kusuya Y."/>
            <person name="Sakai K."/>
            <person name="Kamei K."/>
            <person name="Takahashi H."/>
            <person name="Yaguchi T."/>
        </authorList>
    </citation>
    <scope>NUCLEOTIDE SEQUENCE [LARGE SCALE GENOMIC DNA]</scope>
    <source>
        <strain evidence="5 6">IFM 54703</strain>
    </source>
</reference>
<evidence type="ECO:0000256" key="2">
    <source>
        <dbReference type="SAM" id="MobiDB-lite"/>
    </source>
</evidence>
<feature type="compositionally biased region" description="Basic and acidic residues" evidence="2">
    <location>
        <begin position="603"/>
        <end position="616"/>
    </location>
</feature>
<feature type="compositionally biased region" description="Basic and acidic residues" evidence="2">
    <location>
        <begin position="1313"/>
        <end position="1330"/>
    </location>
</feature>